<name>A0A2Z3GZA2_9BACT</name>
<dbReference type="EMBL" id="CP025958">
    <property type="protein sequence ID" value="AWM39093.1"/>
    <property type="molecule type" value="Genomic_DNA"/>
</dbReference>
<dbReference type="SMART" id="SM00448">
    <property type="entry name" value="REC"/>
    <property type="match status" value="1"/>
</dbReference>
<dbReference type="PANTHER" id="PTHR43214:SF43">
    <property type="entry name" value="TWO-COMPONENT RESPONSE REGULATOR"/>
    <property type="match status" value="1"/>
</dbReference>
<dbReference type="GO" id="GO:0006355">
    <property type="term" value="P:regulation of DNA-templated transcription"/>
    <property type="evidence" value="ECO:0007669"/>
    <property type="project" value="InterPro"/>
</dbReference>
<evidence type="ECO:0000259" key="4">
    <source>
        <dbReference type="PROSITE" id="PS50043"/>
    </source>
</evidence>
<feature type="modified residue" description="4-aspartylphosphate" evidence="3">
    <location>
        <position position="56"/>
    </location>
</feature>
<dbReference type="AlphaFoldDB" id="A0A2Z3GZA2"/>
<dbReference type="Pfam" id="PF00196">
    <property type="entry name" value="GerE"/>
    <property type="match status" value="1"/>
</dbReference>
<dbReference type="RefSeq" id="WP_010037044.1">
    <property type="nucleotide sequence ID" value="NZ_CP025958.1"/>
</dbReference>
<dbReference type="SUPFAM" id="SSF46894">
    <property type="entry name" value="C-terminal effector domain of the bipartite response regulators"/>
    <property type="match status" value="1"/>
</dbReference>
<dbReference type="Pfam" id="PF00072">
    <property type="entry name" value="Response_reg"/>
    <property type="match status" value="1"/>
</dbReference>
<dbReference type="GO" id="GO:0003677">
    <property type="term" value="F:DNA binding"/>
    <property type="evidence" value="ECO:0007669"/>
    <property type="project" value="UniProtKB-KW"/>
</dbReference>
<evidence type="ECO:0000256" key="1">
    <source>
        <dbReference type="ARBA" id="ARBA00022553"/>
    </source>
</evidence>
<dbReference type="InterPro" id="IPR001789">
    <property type="entry name" value="Sig_transdc_resp-reg_receiver"/>
</dbReference>
<dbReference type="InterPro" id="IPR058245">
    <property type="entry name" value="NreC/VraR/RcsB-like_REC"/>
</dbReference>
<dbReference type="Proteomes" id="UP000245802">
    <property type="component" value="Chromosome"/>
</dbReference>
<proteinExistence type="predicted"/>
<dbReference type="KEGG" id="gog:C1280_20290"/>
<evidence type="ECO:0000256" key="3">
    <source>
        <dbReference type="PROSITE-ProRule" id="PRU00169"/>
    </source>
</evidence>
<feature type="domain" description="HTH luxR-type" evidence="4">
    <location>
        <begin position="143"/>
        <end position="208"/>
    </location>
</feature>
<feature type="domain" description="Response regulatory" evidence="5">
    <location>
        <begin position="5"/>
        <end position="121"/>
    </location>
</feature>
<dbReference type="InterPro" id="IPR039420">
    <property type="entry name" value="WalR-like"/>
</dbReference>
<dbReference type="PROSITE" id="PS50110">
    <property type="entry name" value="RESPONSE_REGULATORY"/>
    <property type="match status" value="1"/>
</dbReference>
<sequence length="213" mass="22728">MNKLRVFLVDDHPVVRDGLRVLLDSEADMEVVGDAFDGETAVGRAAELRPDVVVMDVSMPGMGGIEATARIRAGCPNVRVVALTAHEDRKYVQQALQAGATGYVPKRAAAADLVGAIRHAAAGRTYLDPSVTGPYLSAEPATEATSDHGLSEREVEVLKQLTAGYSNKQIAARLEVSVKSVETYKGRAMEKLGIRSRVGLVQFAVRQGWLSGG</sequence>
<evidence type="ECO:0000256" key="2">
    <source>
        <dbReference type="ARBA" id="ARBA00023125"/>
    </source>
</evidence>
<dbReference type="InterPro" id="IPR011006">
    <property type="entry name" value="CheY-like_superfamily"/>
</dbReference>
<dbReference type="InterPro" id="IPR016032">
    <property type="entry name" value="Sig_transdc_resp-reg_C-effctor"/>
</dbReference>
<dbReference type="OrthoDB" id="9796655at2"/>
<protein>
    <submittedName>
        <fullName evidence="6">DNA-binding response regulator</fullName>
    </submittedName>
</protein>
<dbReference type="PRINTS" id="PR00038">
    <property type="entry name" value="HTHLUXR"/>
</dbReference>
<dbReference type="CDD" id="cd06170">
    <property type="entry name" value="LuxR_C_like"/>
    <property type="match status" value="1"/>
</dbReference>
<dbReference type="PROSITE" id="PS50043">
    <property type="entry name" value="HTH_LUXR_2"/>
    <property type="match status" value="1"/>
</dbReference>
<evidence type="ECO:0000313" key="7">
    <source>
        <dbReference type="Proteomes" id="UP000245802"/>
    </source>
</evidence>
<keyword evidence="7" id="KW-1185">Reference proteome</keyword>
<evidence type="ECO:0000313" key="6">
    <source>
        <dbReference type="EMBL" id="AWM39093.1"/>
    </source>
</evidence>
<dbReference type="PROSITE" id="PS00622">
    <property type="entry name" value="HTH_LUXR_1"/>
    <property type="match status" value="1"/>
</dbReference>
<evidence type="ECO:0000259" key="5">
    <source>
        <dbReference type="PROSITE" id="PS50110"/>
    </source>
</evidence>
<keyword evidence="1 3" id="KW-0597">Phosphoprotein</keyword>
<dbReference type="SMART" id="SM00421">
    <property type="entry name" value="HTH_LUXR"/>
    <property type="match status" value="1"/>
</dbReference>
<reference evidence="6 7" key="1">
    <citation type="submission" date="2018-01" db="EMBL/GenBank/DDBJ databases">
        <title>G. obscuriglobus.</title>
        <authorList>
            <person name="Franke J."/>
            <person name="Blomberg W."/>
            <person name="Selmecki A."/>
        </authorList>
    </citation>
    <scope>NUCLEOTIDE SEQUENCE [LARGE SCALE GENOMIC DNA]</scope>
    <source>
        <strain evidence="6 7">DSM 5831</strain>
    </source>
</reference>
<dbReference type="GO" id="GO:0000160">
    <property type="term" value="P:phosphorelay signal transduction system"/>
    <property type="evidence" value="ECO:0007669"/>
    <property type="project" value="InterPro"/>
</dbReference>
<keyword evidence="2 6" id="KW-0238">DNA-binding</keyword>
<dbReference type="CDD" id="cd17535">
    <property type="entry name" value="REC_NarL-like"/>
    <property type="match status" value="1"/>
</dbReference>
<organism evidence="6 7">
    <name type="scientific">Gemmata obscuriglobus</name>
    <dbReference type="NCBI Taxonomy" id="114"/>
    <lineage>
        <taxon>Bacteria</taxon>
        <taxon>Pseudomonadati</taxon>
        <taxon>Planctomycetota</taxon>
        <taxon>Planctomycetia</taxon>
        <taxon>Gemmatales</taxon>
        <taxon>Gemmataceae</taxon>
        <taxon>Gemmata</taxon>
    </lineage>
</organism>
<dbReference type="Gene3D" id="3.40.50.2300">
    <property type="match status" value="1"/>
</dbReference>
<dbReference type="PANTHER" id="PTHR43214">
    <property type="entry name" value="TWO-COMPONENT RESPONSE REGULATOR"/>
    <property type="match status" value="1"/>
</dbReference>
<dbReference type="InterPro" id="IPR000792">
    <property type="entry name" value="Tscrpt_reg_LuxR_C"/>
</dbReference>
<accession>A0A2Z3GZA2</accession>
<dbReference type="SUPFAM" id="SSF52172">
    <property type="entry name" value="CheY-like"/>
    <property type="match status" value="1"/>
</dbReference>
<gene>
    <name evidence="6" type="ORF">C1280_20290</name>
</gene>